<gene>
    <name evidence="4" type="ORF">F2Z25_23135</name>
    <name evidence="3" type="ORF">F2Z29_11890</name>
    <name evidence="2" type="ORF">F2Z89_16460</name>
    <name evidence="1" type="ORF">F3B44_22490</name>
    <name evidence="6" type="ORF">FSA03_22725</name>
    <name evidence="5" type="ORF">FSA06_22715</name>
    <name evidence="7" type="ORF">FSA08_17325</name>
</gene>
<dbReference type="Proteomes" id="UP000315444">
    <property type="component" value="Unassembled WGS sequence"/>
</dbReference>
<reference evidence="7 9" key="4">
    <citation type="submission" date="2019-08" db="EMBL/GenBank/DDBJ databases">
        <title>Genome sequencing of Bacteroides fragilis Sample_iSURF_9.</title>
        <authorList>
            <person name="Chandler J.E."/>
            <person name="Ruoff K.L."/>
            <person name="Price C.E."/>
            <person name="Valls R.A."/>
            <person name="O'Toole G.A."/>
        </authorList>
    </citation>
    <scope>NUCLEOTIDE SEQUENCE [LARGE SCALE GENOMIC DNA]</scope>
    <source>
        <strain evidence="7 9">CFPLTA004_1B</strain>
    </source>
</reference>
<evidence type="ECO:0000313" key="14">
    <source>
        <dbReference type="Proteomes" id="UP000479773"/>
    </source>
</evidence>
<dbReference type="EMBL" id="VOHY01000016">
    <property type="protein sequence ID" value="TWV70033.1"/>
    <property type="molecule type" value="Genomic_DNA"/>
</dbReference>
<proteinExistence type="predicted"/>
<dbReference type="Proteomes" id="UP000479773">
    <property type="component" value="Unassembled WGS sequence"/>
</dbReference>
<reference evidence="5 8" key="3">
    <citation type="submission" date="2019-07" db="EMBL/GenBank/DDBJ databases">
        <title>Genome sequencing of Bacteroides fragilis.</title>
        <authorList>
            <person name="Galasyn E.V."/>
            <person name="Ruoff K.L."/>
            <person name="Price C.E."/>
            <person name="Valls R.A."/>
            <person name="O'Toole G.A."/>
        </authorList>
    </citation>
    <scope>NUCLEOTIDE SEQUENCE [LARGE SCALE GENOMIC DNA]</scope>
    <source>
        <strain evidence="5 8">AD135F_1B</strain>
    </source>
</reference>
<dbReference type="Proteomes" id="UP000319026">
    <property type="component" value="Unassembled WGS sequence"/>
</dbReference>
<reference evidence="6 10" key="2">
    <citation type="submission" date="2019-07" db="EMBL/GenBank/DDBJ databases">
        <title>Genome Sequencing of Bacteroides fragilis.</title>
        <authorList>
            <person name="Pinto K.M."/>
            <person name="Ruoff K.L."/>
            <person name="Price C.E."/>
            <person name="Valls R.A."/>
            <person name="O'Toole G.A."/>
        </authorList>
    </citation>
    <scope>NUCLEOTIDE SEQUENCE [LARGE SCALE GENOMIC DNA]</scope>
    <source>
        <strain evidence="6 10">AD135F_3B</strain>
    </source>
</reference>
<evidence type="ECO:0000313" key="5">
    <source>
        <dbReference type="EMBL" id="TWV37709.1"/>
    </source>
</evidence>
<sequence>MRRNNYHFDKMPSKHRYLIYKAGKFVSSLQSIFSIFTPKTFQIAKIHRFRIQKKRKSYCNSGFYAFLCCGKMID</sequence>
<dbReference type="AlphaFoldDB" id="D1JWN3"/>
<dbReference type="EMBL" id="VWCJ01000012">
    <property type="protein sequence ID" value="KAA4994545.1"/>
    <property type="molecule type" value="Genomic_DNA"/>
</dbReference>
<protein>
    <submittedName>
        <fullName evidence="7">Uncharacterized protein</fullName>
    </submittedName>
</protein>
<evidence type="ECO:0000313" key="2">
    <source>
        <dbReference type="EMBL" id="KAA4994545.1"/>
    </source>
</evidence>
<comment type="caution">
    <text evidence="7">The sequence shown here is derived from an EMBL/GenBank/DDBJ whole genome shotgun (WGS) entry which is preliminary data.</text>
</comment>
<dbReference type="Proteomes" id="UP000436803">
    <property type="component" value="Unassembled WGS sequence"/>
</dbReference>
<name>D1JWN3_BACFG</name>
<evidence type="ECO:0000313" key="1">
    <source>
        <dbReference type="EMBL" id="KAA4747699.1"/>
    </source>
</evidence>
<accession>A0A149NQM9</accession>
<evidence type="ECO:0000313" key="6">
    <source>
        <dbReference type="EMBL" id="TWV45006.1"/>
    </source>
</evidence>
<evidence type="ECO:0000313" key="12">
    <source>
        <dbReference type="Proteomes" id="UP000436803"/>
    </source>
</evidence>
<dbReference type="EMBL" id="VWAW01000008">
    <property type="protein sequence ID" value="KAA5173888.1"/>
    <property type="molecule type" value="Genomic_DNA"/>
</dbReference>
<evidence type="ECO:0000313" key="9">
    <source>
        <dbReference type="Proteomes" id="UP000318041"/>
    </source>
</evidence>
<dbReference type="Proteomes" id="UP000318041">
    <property type="component" value="Unassembled WGS sequence"/>
</dbReference>
<dbReference type="EMBL" id="VWAQ01000032">
    <property type="protein sequence ID" value="KAA5204029.1"/>
    <property type="molecule type" value="Genomic_DNA"/>
</dbReference>
<dbReference type="Proteomes" id="UP000429838">
    <property type="component" value="Unassembled WGS sequence"/>
</dbReference>
<accession>D1JWN3</accession>
<dbReference type="HOGENOM" id="CLU_2679981_0_0_10"/>
<reference evidence="11 12" key="1">
    <citation type="journal article" date="2019" name="Nat. Med.">
        <title>A library of human gut bacterial isolates paired with longitudinal multiomics data enables mechanistic microbiome research.</title>
        <authorList>
            <person name="Poyet M."/>
            <person name="Groussin M."/>
            <person name="Gibbons S.M."/>
            <person name="Avila-Pacheco J."/>
            <person name="Jiang X."/>
            <person name="Kearney S.M."/>
            <person name="Perrotta A.R."/>
            <person name="Berdy B."/>
            <person name="Zhao S."/>
            <person name="Lieberman T.D."/>
            <person name="Swanson P.K."/>
            <person name="Smith M."/>
            <person name="Roesemann S."/>
            <person name="Alexander J.E."/>
            <person name="Rich S.A."/>
            <person name="Livny J."/>
            <person name="Vlamakis H."/>
            <person name="Clish C."/>
            <person name="Bullock K."/>
            <person name="Deik A."/>
            <person name="Scott J."/>
            <person name="Pierce K.A."/>
            <person name="Xavier R.J."/>
            <person name="Alm E.J."/>
        </authorList>
    </citation>
    <scope>NUCLEOTIDE SEQUENCE [LARGE SCALE GENOMIC DNA]</scope>
    <source>
        <strain evidence="4 11">BIOML-A1</strain>
        <strain evidence="1 14">BIOML-A106</strain>
        <strain evidence="2 13">BIOML-A46</strain>
        <strain evidence="3 12">BIOML-A7</strain>
    </source>
</reference>
<dbReference type="Proteomes" id="UP000460666">
    <property type="component" value="Unassembled WGS sequence"/>
</dbReference>
<evidence type="ECO:0000313" key="10">
    <source>
        <dbReference type="Proteomes" id="UP000319026"/>
    </source>
</evidence>
<evidence type="ECO:0000313" key="13">
    <source>
        <dbReference type="Proteomes" id="UP000460666"/>
    </source>
</evidence>
<evidence type="ECO:0000313" key="8">
    <source>
        <dbReference type="Proteomes" id="UP000315444"/>
    </source>
</evidence>
<organism evidence="7 9">
    <name type="scientific">Bacteroides fragilis</name>
    <dbReference type="NCBI Taxonomy" id="817"/>
    <lineage>
        <taxon>Bacteria</taxon>
        <taxon>Pseudomonadati</taxon>
        <taxon>Bacteroidota</taxon>
        <taxon>Bacteroidia</taxon>
        <taxon>Bacteroidales</taxon>
        <taxon>Bacteroidaceae</taxon>
        <taxon>Bacteroides</taxon>
    </lineage>
</organism>
<evidence type="ECO:0000313" key="4">
    <source>
        <dbReference type="EMBL" id="KAA5204029.1"/>
    </source>
</evidence>
<dbReference type="EMBL" id="VOHV01000013">
    <property type="protein sequence ID" value="TWV37709.1"/>
    <property type="molecule type" value="Genomic_DNA"/>
</dbReference>
<evidence type="ECO:0000313" key="7">
    <source>
        <dbReference type="EMBL" id="TWV70033.1"/>
    </source>
</evidence>
<dbReference type="EMBL" id="VOHT01000013">
    <property type="protein sequence ID" value="TWV45006.1"/>
    <property type="molecule type" value="Genomic_DNA"/>
</dbReference>
<evidence type="ECO:0000313" key="3">
    <source>
        <dbReference type="EMBL" id="KAA5173888.1"/>
    </source>
</evidence>
<evidence type="ECO:0000313" key="11">
    <source>
        <dbReference type="Proteomes" id="UP000429838"/>
    </source>
</evidence>
<dbReference type="EMBL" id="VWEQ01000034">
    <property type="protein sequence ID" value="KAA4747699.1"/>
    <property type="molecule type" value="Genomic_DNA"/>
</dbReference>